<feature type="transmembrane region" description="Helical" evidence="1">
    <location>
        <begin position="20"/>
        <end position="40"/>
    </location>
</feature>
<keyword evidence="3" id="KW-1185">Reference proteome</keyword>
<dbReference type="RefSeq" id="WP_275120239.1">
    <property type="nucleotide sequence ID" value="NZ_JAOTPO010000018.1"/>
</dbReference>
<evidence type="ECO:0000313" key="2">
    <source>
        <dbReference type="EMBL" id="MDE5415638.1"/>
    </source>
</evidence>
<keyword evidence="1" id="KW-1133">Transmembrane helix</keyword>
<evidence type="ECO:0000313" key="3">
    <source>
        <dbReference type="Proteomes" id="UP001148125"/>
    </source>
</evidence>
<keyword evidence="1" id="KW-0472">Membrane</keyword>
<comment type="caution">
    <text evidence="2">The sequence shown here is derived from an EMBL/GenBank/DDBJ whole genome shotgun (WGS) entry which is preliminary data.</text>
</comment>
<name>A0ABT5VJK9_9BACI</name>
<sequence length="45" mass="5142">MESNKRAKLPPEIRDPIMSIVISIILMTIVFLFAHFVLGLEVFPD</sequence>
<evidence type="ECO:0000256" key="1">
    <source>
        <dbReference type="SAM" id="Phobius"/>
    </source>
</evidence>
<gene>
    <name evidence="2" type="ORF">N7Z68_20020</name>
</gene>
<protein>
    <submittedName>
        <fullName evidence="2">Uncharacterized protein</fullName>
    </submittedName>
</protein>
<proteinExistence type="predicted"/>
<keyword evidence="1" id="KW-0812">Transmembrane</keyword>
<dbReference type="EMBL" id="JAOTPO010000018">
    <property type="protein sequence ID" value="MDE5415638.1"/>
    <property type="molecule type" value="Genomic_DNA"/>
</dbReference>
<reference evidence="2" key="1">
    <citation type="submission" date="2024-05" db="EMBL/GenBank/DDBJ databases">
        <title>Alkalihalobacillus sp. strain MEB203 novel alkaliphilic bacterium from Lonar Lake, India.</title>
        <authorList>
            <person name="Joshi A."/>
            <person name="Thite S."/>
            <person name="Mengade P."/>
        </authorList>
    </citation>
    <scope>NUCLEOTIDE SEQUENCE</scope>
    <source>
        <strain evidence="2">MEB 203</strain>
    </source>
</reference>
<accession>A0ABT5VJK9</accession>
<organism evidence="2 3">
    <name type="scientific">Alkalihalobacterium chitinilyticum</name>
    <dbReference type="NCBI Taxonomy" id="2980103"/>
    <lineage>
        <taxon>Bacteria</taxon>
        <taxon>Bacillati</taxon>
        <taxon>Bacillota</taxon>
        <taxon>Bacilli</taxon>
        <taxon>Bacillales</taxon>
        <taxon>Bacillaceae</taxon>
        <taxon>Alkalihalobacterium</taxon>
    </lineage>
</organism>
<dbReference type="Proteomes" id="UP001148125">
    <property type="component" value="Unassembled WGS sequence"/>
</dbReference>